<dbReference type="FunFam" id="2.30.30.30:FF:000009">
    <property type="entry name" value="60S ribosomal protein L26"/>
    <property type="match status" value="1"/>
</dbReference>
<keyword evidence="4" id="KW-0687">Ribonucleoprotein</keyword>
<dbReference type="PANTHER" id="PTHR11143">
    <property type="entry name" value="60S RIBOSOMAL PROTEIN L26 FAMILY MEMBER"/>
    <property type="match status" value="1"/>
</dbReference>
<dbReference type="InterPro" id="IPR041988">
    <property type="entry name" value="Ribosomal_uL24_KOW"/>
</dbReference>
<dbReference type="NCBIfam" id="TIGR01080">
    <property type="entry name" value="rplX_A_E"/>
    <property type="match status" value="1"/>
</dbReference>
<dbReference type="OMA" id="VRIMRGD"/>
<evidence type="ECO:0000259" key="6">
    <source>
        <dbReference type="SMART" id="SM00739"/>
    </source>
</evidence>
<comment type="function">
    <text evidence="1">One of two assembly initiator proteins, it binds directly to the 5'-end of the 23S rRNA, where it nucleates assembly of the 50S subunit.</text>
</comment>
<dbReference type="OrthoDB" id="1688503at2759"/>
<dbReference type="CDD" id="cd06089">
    <property type="entry name" value="KOW_RPL26"/>
    <property type="match status" value="1"/>
</dbReference>
<evidence type="ECO:0000313" key="7">
    <source>
        <dbReference type="EMBL" id="EME27001.1"/>
    </source>
</evidence>
<reference evidence="8" key="1">
    <citation type="journal article" date="2013" name="Science">
        <title>Gene transfer from bacteria and archaea facilitated evolution of an extremophilic eukaryote.</title>
        <authorList>
            <person name="Schonknecht G."/>
            <person name="Chen W.H."/>
            <person name="Ternes C.M."/>
            <person name="Barbier G.G."/>
            <person name="Shrestha R.P."/>
            <person name="Stanke M."/>
            <person name="Brautigam A."/>
            <person name="Baker B.J."/>
            <person name="Banfield J.F."/>
            <person name="Garavito R.M."/>
            <person name="Carr K."/>
            <person name="Wilkerson C."/>
            <person name="Rensing S.A."/>
            <person name="Gagneul D."/>
            <person name="Dickenson N.E."/>
            <person name="Oesterhelt C."/>
            <person name="Lercher M.J."/>
            <person name="Weber A.P."/>
        </authorList>
    </citation>
    <scope>NUCLEOTIDE SEQUENCE [LARGE SCALE GENOMIC DNA]</scope>
    <source>
        <strain evidence="8">074W</strain>
    </source>
</reference>
<dbReference type="Gramene" id="EME27001">
    <property type="protein sequence ID" value="EME27001"/>
    <property type="gene ID" value="Gasu_54520"/>
</dbReference>
<evidence type="ECO:0000256" key="4">
    <source>
        <dbReference type="ARBA" id="ARBA00023274"/>
    </source>
</evidence>
<feature type="domain" description="KOW" evidence="6">
    <location>
        <begin position="19"/>
        <end position="46"/>
    </location>
</feature>
<dbReference type="KEGG" id="gsl:Gasu_54520"/>
<comment type="similarity">
    <text evidence="2">Belongs to the universal ribosomal protein uL24 family.</text>
</comment>
<evidence type="ECO:0000256" key="2">
    <source>
        <dbReference type="ARBA" id="ARBA00010618"/>
    </source>
</evidence>
<dbReference type="eggNOG" id="KOG3401">
    <property type="taxonomic scope" value="Eukaryota"/>
</dbReference>
<dbReference type="AlphaFoldDB" id="M2VUW9"/>
<dbReference type="Gene3D" id="2.30.30.30">
    <property type="match status" value="1"/>
</dbReference>
<dbReference type="GO" id="GO:0006412">
    <property type="term" value="P:translation"/>
    <property type="evidence" value="ECO:0007669"/>
    <property type="project" value="InterPro"/>
</dbReference>
<keyword evidence="8" id="KW-1185">Reference proteome</keyword>
<dbReference type="Proteomes" id="UP000030680">
    <property type="component" value="Unassembled WGS sequence"/>
</dbReference>
<sequence length="117" mass="13402">MSAPLSKELRTKYNVRSLPIRKEDEVIIVRGAYKGREGKVTTCYRKKYRIHVERVTREKANGMTVPVGIHPSNVVISKLKLDKDRKATLERKNRDRLMDKGKGKFTEAEVSAMADVD</sequence>
<organism evidence="7 8">
    <name type="scientific">Galdieria sulphuraria</name>
    <name type="common">Red alga</name>
    <dbReference type="NCBI Taxonomy" id="130081"/>
    <lineage>
        <taxon>Eukaryota</taxon>
        <taxon>Rhodophyta</taxon>
        <taxon>Bangiophyceae</taxon>
        <taxon>Galdieriales</taxon>
        <taxon>Galdieriaceae</taxon>
        <taxon>Galdieria</taxon>
    </lineage>
</organism>
<dbReference type="SUPFAM" id="SSF50104">
    <property type="entry name" value="Translation proteins SH3-like domain"/>
    <property type="match status" value="1"/>
</dbReference>
<dbReference type="InterPro" id="IPR014722">
    <property type="entry name" value="Rib_uL2_dom2"/>
</dbReference>
<gene>
    <name evidence="7" type="ORF">Gasu_54520</name>
</gene>
<dbReference type="GO" id="GO:0003735">
    <property type="term" value="F:structural constituent of ribosome"/>
    <property type="evidence" value="ECO:0007669"/>
    <property type="project" value="InterPro"/>
</dbReference>
<dbReference type="GeneID" id="17085943"/>
<dbReference type="Pfam" id="PF00467">
    <property type="entry name" value="KOW"/>
    <property type="match status" value="1"/>
</dbReference>
<dbReference type="GO" id="GO:0003723">
    <property type="term" value="F:RNA binding"/>
    <property type="evidence" value="ECO:0007669"/>
    <property type="project" value="InterPro"/>
</dbReference>
<protein>
    <recommendedName>
        <fullName evidence="5">Large ribosomal subunit protein uL24c</fullName>
    </recommendedName>
</protein>
<evidence type="ECO:0000256" key="1">
    <source>
        <dbReference type="ARBA" id="ARBA00004072"/>
    </source>
</evidence>
<dbReference type="PROSITE" id="PS01108">
    <property type="entry name" value="RIBOSOMAL_L24"/>
    <property type="match status" value="1"/>
</dbReference>
<evidence type="ECO:0000256" key="3">
    <source>
        <dbReference type="ARBA" id="ARBA00022980"/>
    </source>
</evidence>
<evidence type="ECO:0000313" key="8">
    <source>
        <dbReference type="Proteomes" id="UP000030680"/>
    </source>
</evidence>
<proteinExistence type="inferred from homology"/>
<dbReference type="SMART" id="SM00739">
    <property type="entry name" value="KOW"/>
    <property type="match status" value="1"/>
</dbReference>
<dbReference type="InterPro" id="IPR005756">
    <property type="entry name" value="Ribosomal_uL24_euk/arc"/>
</dbReference>
<dbReference type="RefSeq" id="XP_005703521.1">
    <property type="nucleotide sequence ID" value="XM_005703464.1"/>
</dbReference>
<dbReference type="InterPro" id="IPR005825">
    <property type="entry name" value="Ribosomal_uL24_CS"/>
</dbReference>
<accession>M2VUW9</accession>
<dbReference type="STRING" id="130081.M2VUW9"/>
<dbReference type="InterPro" id="IPR008991">
    <property type="entry name" value="Translation_prot_SH3-like_sf"/>
</dbReference>
<dbReference type="GO" id="GO:0015934">
    <property type="term" value="C:large ribosomal subunit"/>
    <property type="evidence" value="ECO:0007669"/>
    <property type="project" value="InterPro"/>
</dbReference>
<keyword evidence="3 7" id="KW-0689">Ribosomal protein</keyword>
<evidence type="ECO:0000256" key="5">
    <source>
        <dbReference type="ARBA" id="ARBA00035282"/>
    </source>
</evidence>
<dbReference type="Pfam" id="PF16906">
    <property type="entry name" value="Ribosomal_L26"/>
    <property type="match status" value="1"/>
</dbReference>
<dbReference type="EMBL" id="KB454539">
    <property type="protein sequence ID" value="EME27001.1"/>
    <property type="molecule type" value="Genomic_DNA"/>
</dbReference>
<name>M2VUW9_GALSU</name>
<dbReference type="InterPro" id="IPR005824">
    <property type="entry name" value="KOW"/>
</dbReference>